<keyword evidence="2 4" id="KW-0694">RNA-binding</keyword>
<gene>
    <name evidence="4" type="primary">proQ</name>
    <name evidence="7" type="ORF">AJE_01299</name>
</gene>
<feature type="compositionally biased region" description="Low complexity" evidence="5">
    <location>
        <begin position="169"/>
        <end position="193"/>
    </location>
</feature>
<evidence type="ECO:0000259" key="6">
    <source>
        <dbReference type="SMART" id="SM00945"/>
    </source>
</evidence>
<dbReference type="Proteomes" id="UP000012046">
    <property type="component" value="Unassembled WGS sequence"/>
</dbReference>
<evidence type="ECO:0000256" key="3">
    <source>
        <dbReference type="ARBA" id="ARBA00023186"/>
    </source>
</evidence>
<dbReference type="Pfam" id="PF17516">
    <property type="entry name" value="ProQ_C"/>
    <property type="match status" value="1"/>
</dbReference>
<keyword evidence="8" id="KW-1185">Reference proteome</keyword>
<dbReference type="Pfam" id="PF04352">
    <property type="entry name" value="ProQ"/>
    <property type="match status" value="1"/>
</dbReference>
<comment type="function">
    <text evidence="4">RNA chaperone with significant RNA binding, RNA strand exchange and RNA duplexing activities.</text>
</comment>
<dbReference type="InterPro" id="IPR036442">
    <property type="entry name" value="ProQ/FinO_sf"/>
</dbReference>
<dbReference type="STRING" id="1129374.AJE_01299"/>
<evidence type="ECO:0000256" key="5">
    <source>
        <dbReference type="SAM" id="MobiDB-lite"/>
    </source>
</evidence>
<evidence type="ECO:0000313" key="8">
    <source>
        <dbReference type="Proteomes" id="UP000012046"/>
    </source>
</evidence>
<dbReference type="PANTHER" id="PTHR38106:SF1">
    <property type="entry name" value="RNA CHAPERONE PROQ"/>
    <property type="match status" value="1"/>
</dbReference>
<dbReference type="GO" id="GO:0010608">
    <property type="term" value="P:post-transcriptional regulation of gene expression"/>
    <property type="evidence" value="ECO:0007669"/>
    <property type="project" value="InterPro"/>
</dbReference>
<feature type="region of interest" description="Disordered" evidence="5">
    <location>
        <begin position="133"/>
        <end position="199"/>
    </location>
</feature>
<evidence type="ECO:0000256" key="2">
    <source>
        <dbReference type="ARBA" id="ARBA00022884"/>
    </source>
</evidence>
<dbReference type="InterPro" id="IPR035236">
    <property type="entry name" value="ProQ_C"/>
</dbReference>
<dbReference type="EMBL" id="AHTH01000004">
    <property type="protein sequence ID" value="EHR42475.1"/>
    <property type="molecule type" value="Genomic_DNA"/>
</dbReference>
<dbReference type="NCBIfam" id="NF003434">
    <property type="entry name" value="PRK04950.1"/>
    <property type="match status" value="1"/>
</dbReference>
<dbReference type="PATRIC" id="fig|1129374.4.peg.262"/>
<dbReference type="HAMAP" id="MF_00749">
    <property type="entry name" value="ProQ"/>
    <property type="match status" value="1"/>
</dbReference>
<reference evidence="7 8" key="1">
    <citation type="journal article" date="2012" name="J. Bacteriol.">
        <title>Genome Sequence of Extracellular-Protease-Producing Alishewanella jeotgali Isolated from Traditional Korean Fermented Seafood.</title>
        <authorList>
            <person name="Jung J."/>
            <person name="Chun J."/>
            <person name="Park W."/>
        </authorList>
    </citation>
    <scope>NUCLEOTIDE SEQUENCE [LARGE SCALE GENOMIC DNA]</scope>
    <source>
        <strain evidence="7 8">KCTC 22429</strain>
    </source>
</reference>
<dbReference type="InterPro" id="IPR023529">
    <property type="entry name" value="ProQ"/>
</dbReference>
<feature type="compositionally biased region" description="Basic and acidic residues" evidence="5">
    <location>
        <begin position="157"/>
        <end position="168"/>
    </location>
</feature>
<dbReference type="SMART" id="SM00945">
    <property type="entry name" value="ProQ"/>
    <property type="match status" value="1"/>
</dbReference>
<dbReference type="AlphaFoldDB" id="H3ZAC1"/>
<dbReference type="InterPro" id="IPR016103">
    <property type="entry name" value="ProQ/FinO"/>
</dbReference>
<accession>H3ZAC1</accession>
<dbReference type="Gene3D" id="1.10.1710.10">
    <property type="entry name" value="ProQ/FinO domain"/>
    <property type="match status" value="1"/>
</dbReference>
<name>H3ZAC1_9ALTE</name>
<keyword evidence="3 4" id="KW-0143">Chaperone</keyword>
<dbReference type="PANTHER" id="PTHR38106">
    <property type="entry name" value="RNA CHAPERONE PROQ"/>
    <property type="match status" value="1"/>
</dbReference>
<dbReference type="GO" id="GO:0034057">
    <property type="term" value="F:RNA strand-exchange activity"/>
    <property type="evidence" value="ECO:0007669"/>
    <property type="project" value="UniProtKB-UniRule"/>
</dbReference>
<keyword evidence="1 4" id="KW-0963">Cytoplasm</keyword>
<sequence length="263" mass="28296">MTIATPVTAETPEQATTLEQVTTEQQAVPTSEKPANVKDVLAFLCQSFPKCFISSGPLQPLKVGIFQDLAARLGENATVSKTQLRQALRVYTSSWRYLEATKEGVNRIDLEGQPAELIDAQQAEHAAKLLAESKQKAAEKRKVKQQEQRAQQTAKPQADRAAAKDKVARPVQKNANKNPKAASNAAQRSAKPARAAEKPAVVQPVVQLTALVAEQLKVGAAVLVKLGSSPMPATVTEVNLPDVTVQLSSGMVIKTRQDSLYQA</sequence>
<dbReference type="GO" id="GO:0005829">
    <property type="term" value="C:cytosol"/>
    <property type="evidence" value="ECO:0007669"/>
    <property type="project" value="TreeGrafter"/>
</dbReference>
<dbReference type="SUPFAM" id="SSF48657">
    <property type="entry name" value="FinO-like"/>
    <property type="match status" value="1"/>
</dbReference>
<comment type="caution">
    <text evidence="7">The sequence shown here is derived from an EMBL/GenBank/DDBJ whole genome shotgun (WGS) entry which is preliminary data.</text>
</comment>
<dbReference type="eggNOG" id="COG3109">
    <property type="taxonomic scope" value="Bacteria"/>
</dbReference>
<protein>
    <recommendedName>
        <fullName evidence="4">RNA chaperone ProQ</fullName>
    </recommendedName>
</protein>
<dbReference type="GO" id="GO:0033592">
    <property type="term" value="F:RNA strand annealing activity"/>
    <property type="evidence" value="ECO:0007669"/>
    <property type="project" value="UniProtKB-UniRule"/>
</dbReference>
<comment type="subcellular location">
    <subcellularLocation>
        <location evidence="4">Cytoplasm</location>
    </subcellularLocation>
</comment>
<feature type="domain" description="ProQ/FinO" evidence="6">
    <location>
        <begin position="32"/>
        <end position="146"/>
    </location>
</feature>
<evidence type="ECO:0000256" key="1">
    <source>
        <dbReference type="ARBA" id="ARBA00022490"/>
    </source>
</evidence>
<proteinExistence type="inferred from homology"/>
<evidence type="ECO:0000313" key="7">
    <source>
        <dbReference type="EMBL" id="EHR42475.1"/>
    </source>
</evidence>
<comment type="similarity">
    <text evidence="4">Belongs to the ProQ family.</text>
</comment>
<organism evidence="7 8">
    <name type="scientific">Alishewanella jeotgali KCTC 22429</name>
    <dbReference type="NCBI Taxonomy" id="1129374"/>
    <lineage>
        <taxon>Bacteria</taxon>
        <taxon>Pseudomonadati</taxon>
        <taxon>Pseudomonadota</taxon>
        <taxon>Gammaproteobacteria</taxon>
        <taxon>Alteromonadales</taxon>
        <taxon>Alteromonadaceae</taxon>
        <taxon>Alishewanella</taxon>
    </lineage>
</organism>
<evidence type="ECO:0000256" key="4">
    <source>
        <dbReference type="HAMAP-Rule" id="MF_00749"/>
    </source>
</evidence>
<feature type="compositionally biased region" description="Basic and acidic residues" evidence="5">
    <location>
        <begin position="133"/>
        <end position="147"/>
    </location>
</feature>